<evidence type="ECO:0000256" key="1">
    <source>
        <dbReference type="SAM" id="Phobius"/>
    </source>
</evidence>
<dbReference type="AlphaFoldDB" id="A0A0G3EUL2"/>
<evidence type="ECO:0000313" key="2">
    <source>
        <dbReference type="EMBL" id="AKJ69017.1"/>
    </source>
</evidence>
<dbReference type="EMBL" id="CP011568">
    <property type="protein sequence ID" value="AKJ69017.1"/>
    <property type="molecule type" value="Genomic_DNA"/>
</dbReference>
<feature type="transmembrane region" description="Helical" evidence="1">
    <location>
        <begin position="332"/>
        <end position="362"/>
    </location>
</feature>
<keyword evidence="1" id="KW-1133">Transmembrane helix</keyword>
<gene>
    <name evidence="2" type="ORF">ABW99_13180</name>
</gene>
<proteinExistence type="predicted"/>
<protein>
    <recommendedName>
        <fullName evidence="4">Polysaccharide biosynthesis protein</fullName>
    </recommendedName>
</protein>
<feature type="transmembrane region" description="Helical" evidence="1">
    <location>
        <begin position="267"/>
        <end position="289"/>
    </location>
</feature>
<keyword evidence="3" id="KW-1185">Reference proteome</keyword>
<name>A0A0G3EUL2_9BURK</name>
<reference evidence="3" key="1">
    <citation type="submission" date="2015-06" db="EMBL/GenBank/DDBJ databases">
        <authorList>
            <person name="Lim Y.L."/>
            <person name="Ee R."/>
            <person name="Yong D."/>
            <person name="How K.Y."/>
            <person name="Yin W.F."/>
            <person name="Chan K.G."/>
        </authorList>
    </citation>
    <scope>NUCLEOTIDE SEQUENCE [LARGE SCALE GENOMIC DNA]</scope>
    <source>
        <strain evidence="3">DSM 25325</strain>
    </source>
</reference>
<keyword evidence="1" id="KW-0472">Membrane</keyword>
<evidence type="ECO:0008006" key="4">
    <source>
        <dbReference type="Google" id="ProtNLM"/>
    </source>
</evidence>
<dbReference type="KEGG" id="ptx:ABW99_13180"/>
<sequence>MRRIYYFFAVLLSNLAGAAGFFFLTAKGYVNIPLPMLKGLISFFQLQPLFVTAAKLGVDNYVFATVHQPEQVFRWRKFYLTRVTPLAALLAAISALALLPIEISALLFISISLDVYSVVKIAESNAKKQYFVGLIATTLNIPLFFLGFYLLRGYDWSLTGVVMLFTFCGLIRALVVFNFSRVLSANSTESIAVPHHLLMVGLIFQILNFLLFRIDQLISTRFMSDEVALRKYLFFTKFVEMTASLFVVFGAIYFKDVARFIRIYKKTILLCVFPFFLSIYVGILAYAWLGHFRNIYLYPIPFAVAAGQVVIVNYLSYLLVSQGRWWPMNFAYLCGILTSLCCAILGGWIFMLPLGFATFVLVSWRHVDFGKL</sequence>
<dbReference type="RefSeq" id="WP_047214914.1">
    <property type="nucleotide sequence ID" value="NZ_CP011568.3"/>
</dbReference>
<dbReference type="STRING" id="445709.ABW99_13180"/>
<evidence type="ECO:0000313" key="3">
    <source>
        <dbReference type="Proteomes" id="UP000036700"/>
    </source>
</evidence>
<feature type="transmembrane region" description="Helical" evidence="1">
    <location>
        <begin position="5"/>
        <end position="26"/>
    </location>
</feature>
<feature type="transmembrane region" description="Helical" evidence="1">
    <location>
        <begin position="156"/>
        <end position="179"/>
    </location>
</feature>
<organism evidence="2 3">
    <name type="scientific">Pandoraea thiooxydans</name>
    <dbReference type="NCBI Taxonomy" id="445709"/>
    <lineage>
        <taxon>Bacteria</taxon>
        <taxon>Pseudomonadati</taxon>
        <taxon>Pseudomonadota</taxon>
        <taxon>Betaproteobacteria</taxon>
        <taxon>Burkholderiales</taxon>
        <taxon>Burkholderiaceae</taxon>
        <taxon>Pandoraea</taxon>
    </lineage>
</organism>
<feature type="transmembrane region" description="Helical" evidence="1">
    <location>
        <begin position="86"/>
        <end position="109"/>
    </location>
</feature>
<feature type="transmembrane region" description="Helical" evidence="1">
    <location>
        <begin position="232"/>
        <end position="255"/>
    </location>
</feature>
<keyword evidence="1" id="KW-0812">Transmembrane</keyword>
<dbReference type="PATRIC" id="fig|445709.3.peg.2793"/>
<dbReference type="Proteomes" id="UP000036700">
    <property type="component" value="Chromosome"/>
</dbReference>
<feature type="transmembrane region" description="Helical" evidence="1">
    <location>
        <begin position="130"/>
        <end position="150"/>
    </location>
</feature>
<feature type="transmembrane region" description="Helical" evidence="1">
    <location>
        <begin position="295"/>
        <end position="320"/>
    </location>
</feature>
<accession>A0A0G3EUL2</accession>
<feature type="transmembrane region" description="Helical" evidence="1">
    <location>
        <begin position="191"/>
        <end position="212"/>
    </location>
</feature>